<sequence>MGISSLKQRLKRLDEVVTRRRAALSGRRRCAVVTYQSGQSPEDAFRLAVEGGLDPGGYLLVPAAMTSDEWNRIAPKQQQELTSCSAFGLS</sequence>
<reference evidence="1 2" key="1">
    <citation type="journal article" date="2014" name="Int. J. Syst. Evol. Microbiol.">
        <title>Ramlibacter solisilvae sp. nov., isolated from forest soil, and emended description of the genus Ramlibacter.</title>
        <authorList>
            <person name="Lee H.J."/>
            <person name="Lee S.H."/>
            <person name="Lee S.S."/>
            <person name="Lee J.S."/>
            <person name="Kim Y."/>
            <person name="Kim S.C."/>
            <person name="Jeon C.O."/>
        </authorList>
    </citation>
    <scope>NUCLEOTIDE SEQUENCE [LARGE SCALE GENOMIC DNA]</scope>
    <source>
        <strain evidence="1 2">5-10</strain>
    </source>
</reference>
<keyword evidence="2" id="KW-1185">Reference proteome</keyword>
<organism evidence="1 2">
    <name type="scientific">Ramlibacter tataouinensis</name>
    <dbReference type="NCBI Taxonomy" id="94132"/>
    <lineage>
        <taxon>Bacteria</taxon>
        <taxon>Pseudomonadati</taxon>
        <taxon>Pseudomonadota</taxon>
        <taxon>Betaproteobacteria</taxon>
        <taxon>Burkholderiales</taxon>
        <taxon>Comamonadaceae</taxon>
        <taxon>Ramlibacter</taxon>
    </lineage>
</organism>
<gene>
    <name evidence="1" type="ORF">UC35_14850</name>
</gene>
<name>A0A127JV69_9BURK</name>
<accession>A0A127JV69</accession>
<dbReference type="Proteomes" id="UP000070433">
    <property type="component" value="Chromosome"/>
</dbReference>
<dbReference type="AlphaFoldDB" id="A0A127JV69"/>
<evidence type="ECO:0000313" key="1">
    <source>
        <dbReference type="EMBL" id="AMO23907.1"/>
    </source>
</evidence>
<proteinExistence type="predicted"/>
<protein>
    <submittedName>
        <fullName evidence="1">Uncharacterized protein</fullName>
    </submittedName>
</protein>
<evidence type="ECO:0000313" key="2">
    <source>
        <dbReference type="Proteomes" id="UP000070433"/>
    </source>
</evidence>
<dbReference type="EMBL" id="CP010951">
    <property type="protein sequence ID" value="AMO23907.1"/>
    <property type="molecule type" value="Genomic_DNA"/>
</dbReference>